<dbReference type="GO" id="GO:0016706">
    <property type="term" value="F:2-oxoglutarate-dependent dioxygenase activity"/>
    <property type="evidence" value="ECO:0007669"/>
    <property type="project" value="TreeGrafter"/>
</dbReference>
<dbReference type="EMBL" id="BQKY01000003">
    <property type="protein sequence ID" value="GJN88825.1"/>
    <property type="molecule type" value="Genomic_DNA"/>
</dbReference>
<evidence type="ECO:0000259" key="1">
    <source>
        <dbReference type="PROSITE" id="PS51184"/>
    </source>
</evidence>
<dbReference type="AlphaFoldDB" id="A0AAV5GGE1"/>
<dbReference type="SUPFAM" id="SSF51197">
    <property type="entry name" value="Clavaminate synthase-like"/>
    <property type="match status" value="1"/>
</dbReference>
<dbReference type="PROSITE" id="PS51184">
    <property type="entry name" value="JMJC"/>
    <property type="match status" value="1"/>
</dbReference>
<dbReference type="GO" id="GO:0005634">
    <property type="term" value="C:nucleus"/>
    <property type="evidence" value="ECO:0007669"/>
    <property type="project" value="TreeGrafter"/>
</dbReference>
<dbReference type="GO" id="GO:0045905">
    <property type="term" value="P:positive regulation of translational termination"/>
    <property type="evidence" value="ECO:0007669"/>
    <property type="project" value="TreeGrafter"/>
</dbReference>
<reference evidence="2 3" key="1">
    <citation type="submission" date="2021-12" db="EMBL/GenBank/DDBJ databases">
        <title>High titer production of polyol ester of fatty acids by Rhodotorula paludigena BS15 towards product separation-free biomass refinery.</title>
        <authorList>
            <person name="Mano J."/>
            <person name="Ono H."/>
            <person name="Tanaka T."/>
            <person name="Naito K."/>
            <person name="Sushida H."/>
            <person name="Ike M."/>
            <person name="Tokuyasu K."/>
            <person name="Kitaoka M."/>
        </authorList>
    </citation>
    <scope>NUCLEOTIDE SEQUENCE [LARGE SCALE GENOMIC DNA]</scope>
    <source>
        <strain evidence="2 3">BS15</strain>
    </source>
</reference>
<dbReference type="GO" id="GO:0043565">
    <property type="term" value="F:sequence-specific DNA binding"/>
    <property type="evidence" value="ECO:0007669"/>
    <property type="project" value="TreeGrafter"/>
</dbReference>
<sequence>MPLDSAGPSASAVARLSATQCSYVYFREHHLLPNSPCLFPQDLVKNWALLRRWFLDGAGARQIDWDYLRDQYGSLELSCLELGERAVESAPRTFGALCDLWQSGAGRSKYLKDWHLPLRVHEAAEQRGQGKGKERVRDELYEVPEYAGGGDTFTPLHRDVYCSYSISTQIYGSKRWYLFPPSCTPALRALLVEAERSDTCVNCDEWPDDRQDDFRRQGMMVVEQNAGETIFIPSGYYHSVHNLAHPTFSLNHNWLNSHILPSVYRALSNEVARCRDAISDVKEMLQRQAVQDGASEEGWRKEWEQTVDGLVERSEGWSWPTFWRMTLHTLRNLDVPLAELEQRAALSRWPVIPPSARPPTLFVVEQVRSLLQDFLQRLEQEWKWLPGLQDVVQQVEVELQRLS</sequence>
<dbReference type="InterPro" id="IPR041667">
    <property type="entry name" value="Cupin_8"/>
</dbReference>
<dbReference type="InterPro" id="IPR050910">
    <property type="entry name" value="JMJD6_ArgDemeth/LysHydrox"/>
</dbReference>
<feature type="domain" description="JmjC" evidence="1">
    <location>
        <begin position="112"/>
        <end position="271"/>
    </location>
</feature>
<dbReference type="GO" id="GO:0005737">
    <property type="term" value="C:cytoplasm"/>
    <property type="evidence" value="ECO:0007669"/>
    <property type="project" value="TreeGrafter"/>
</dbReference>
<gene>
    <name evidence="2" type="ORF">Rhopal_001796-T1</name>
</gene>
<evidence type="ECO:0000313" key="2">
    <source>
        <dbReference type="EMBL" id="GJN88825.1"/>
    </source>
</evidence>
<accession>A0AAV5GGE1</accession>
<organism evidence="2 3">
    <name type="scientific">Rhodotorula paludigena</name>
    <dbReference type="NCBI Taxonomy" id="86838"/>
    <lineage>
        <taxon>Eukaryota</taxon>
        <taxon>Fungi</taxon>
        <taxon>Dikarya</taxon>
        <taxon>Basidiomycota</taxon>
        <taxon>Pucciniomycotina</taxon>
        <taxon>Microbotryomycetes</taxon>
        <taxon>Sporidiobolales</taxon>
        <taxon>Sporidiobolaceae</taxon>
        <taxon>Rhodotorula</taxon>
    </lineage>
</organism>
<proteinExistence type="predicted"/>
<evidence type="ECO:0000313" key="3">
    <source>
        <dbReference type="Proteomes" id="UP001342314"/>
    </source>
</evidence>
<dbReference type="Pfam" id="PF13621">
    <property type="entry name" value="Cupin_8"/>
    <property type="match status" value="1"/>
</dbReference>
<dbReference type="InterPro" id="IPR003347">
    <property type="entry name" value="JmjC_dom"/>
</dbReference>
<dbReference type="PANTHER" id="PTHR12480">
    <property type="entry name" value="ARGININE DEMETHYLASE AND LYSYL-HYDROXYLASE JMJD"/>
    <property type="match status" value="1"/>
</dbReference>
<keyword evidence="3" id="KW-1185">Reference proteome</keyword>
<dbReference type="Gene3D" id="2.60.120.650">
    <property type="entry name" value="Cupin"/>
    <property type="match status" value="1"/>
</dbReference>
<dbReference type="Proteomes" id="UP001342314">
    <property type="component" value="Unassembled WGS sequence"/>
</dbReference>
<dbReference type="PANTHER" id="PTHR12480:SF6">
    <property type="entry name" value="2-OXOGLUTARATE AND IRON-DEPENDENT OXYGENASE JMJD4"/>
    <property type="match status" value="1"/>
</dbReference>
<name>A0AAV5GGE1_9BASI</name>
<dbReference type="SMART" id="SM00558">
    <property type="entry name" value="JmjC"/>
    <property type="match status" value="1"/>
</dbReference>
<comment type="caution">
    <text evidence="2">The sequence shown here is derived from an EMBL/GenBank/DDBJ whole genome shotgun (WGS) entry which is preliminary data.</text>
</comment>
<protein>
    <recommendedName>
        <fullName evidence="1">JmjC domain-containing protein</fullName>
    </recommendedName>
</protein>